<evidence type="ECO:0000313" key="1">
    <source>
        <dbReference type="EMBL" id="KAL3565754.1"/>
    </source>
</evidence>
<organism evidence="1 2">
    <name type="scientific">Populus alba</name>
    <name type="common">White poplar</name>
    <dbReference type="NCBI Taxonomy" id="43335"/>
    <lineage>
        <taxon>Eukaryota</taxon>
        <taxon>Viridiplantae</taxon>
        <taxon>Streptophyta</taxon>
        <taxon>Embryophyta</taxon>
        <taxon>Tracheophyta</taxon>
        <taxon>Spermatophyta</taxon>
        <taxon>Magnoliopsida</taxon>
        <taxon>eudicotyledons</taxon>
        <taxon>Gunneridae</taxon>
        <taxon>Pentapetalae</taxon>
        <taxon>rosids</taxon>
        <taxon>fabids</taxon>
        <taxon>Malpighiales</taxon>
        <taxon>Salicaceae</taxon>
        <taxon>Saliceae</taxon>
        <taxon>Populus</taxon>
    </lineage>
</organism>
<name>A0ACC4AHT1_POPAL</name>
<proteinExistence type="predicted"/>
<evidence type="ECO:0000313" key="2">
    <source>
        <dbReference type="Proteomes" id="UP000309997"/>
    </source>
</evidence>
<sequence length="1263" mass="141685">LLPFSPSMPTLPPESNYSCFFEVFAYIWRFIIRNRHLSPSPSTPSTLTTALVSPSPSTPSTLTTALVSPSPSTPSTLTIGQPQGNKYDVFLSFRGEDTRFHFTSHLYAALNRKQILTFIDNQLVRGDEISASLLRTIEEAKLSMIVFSANYASSKWCLEELAKIIERRRNNVQIVIPVFYKVDPSHVRNQTGSFGDALARLIKEKALTMDTEQSFRDALKDAANLSGWSLGNSELEPEFIEKIVGDVLEKLHAMSSSHSTPAGLIGIDVRVSKVESLLNINSPDVLIIGIWGMGGIGKTTIAKAVCSKVCSRFEGIFFENFRQQSDLQRSFLSQLLGQEILNRGLLSFQDPFVRDRLRRKKLFIVLDDVHNSMALEEWGDLLDGRNSSFGAGSKVLITSRDKQVLKNVVDETYEVEGLNYEEAIQLFSSKALKNCIPTIDQRHLIKKIAGHVQGNPLALKVLGSSLYGKSIEEWHSALNKLAQDPQIEKALRISYDGLDSEQKSIFLDIAHFFIEMEQDEATRILDCLYGRSVIFDISTLIDKCLITTSRNSLEMHDLLREMALNIVRVESDFPGERSRLCDLPDVVQVLEENKGTRKIKGISLDWLPRHVHLKSDAFAMMDGLRFLSFDLVDFFQEDEFAMNLPPTGLEYLPNELRYLQWHGFPSKSLPPSFRAEHLVELDLQGSKLEKLWTGVKDVGNLRTIDLSDSPYLTELPDLSMAKNLVSLILVGCPSLTEVPSSLQYLDKLEEIDLRGCYNLRSFPMLDSKVLRILSIGGCLDMTTCPTISQNLERLCLAETSIKEVPQSVTSKLEYLSLNGCSKMTKFPEISGDIKVLCLSGTAIKEVPSSIQFLTRLEKLDMSGCSELESLPEITVPMKSLLRLNLSKTGIKEIPSSIQFLTRLGTLDMSGCSELESLPEITVPMKYLESLNLSKSSIKEIPSSIQFLTRLETLDMSGCSELESLPEITVPMNSLKSLNLSKSSIKEIPSSSFKHMIFLKTLELDGTPIKVLPELPSLLMFLKTHDCASLETAISIFNIKSLMTPSDFTNCFKLDQKQLIEAMHLKIQSGEVIPIGMMQMVLPGSEIPEWFGDKGIGSSLTIQLPSNCRHLMGIAFCLVFLLPPPSQDMPYEVNDDINVKLYLDYHVKSKNSEHDGDDEVVLASQKSLQAFPSYLRTCDSDHMILDYSRGLGNHLRKYSGNEVTFKFYHLVDIKGIKNEGHEIRRPFELKSCGVYLHFDENISADTIIRLITHHNLDLFLDLAK</sequence>
<keyword evidence="2" id="KW-1185">Reference proteome</keyword>
<comment type="caution">
    <text evidence="1">The sequence shown here is derived from an EMBL/GenBank/DDBJ whole genome shotgun (WGS) entry which is preliminary data.</text>
</comment>
<dbReference type="Proteomes" id="UP000309997">
    <property type="component" value="Unassembled WGS sequence"/>
</dbReference>
<protein>
    <submittedName>
        <fullName evidence="1">Uncharacterized protein</fullName>
    </submittedName>
</protein>
<accession>A0ACC4AHT1</accession>
<dbReference type="EMBL" id="RCHU02000019">
    <property type="protein sequence ID" value="KAL3565754.1"/>
    <property type="molecule type" value="Genomic_DNA"/>
</dbReference>
<feature type="non-terminal residue" evidence="1">
    <location>
        <position position="1"/>
    </location>
</feature>
<gene>
    <name evidence="1" type="ORF">D5086_033800</name>
</gene>
<reference evidence="1 2" key="1">
    <citation type="journal article" date="2024" name="Plant Biotechnol. J.">
        <title>Genome and CRISPR/Cas9 system of a widespread forest tree (Populus alba) in the world.</title>
        <authorList>
            <person name="Liu Y.J."/>
            <person name="Jiang P.F."/>
            <person name="Han X.M."/>
            <person name="Li X.Y."/>
            <person name="Wang H.M."/>
            <person name="Wang Y.J."/>
            <person name="Wang X.X."/>
            <person name="Zeng Q.Y."/>
        </authorList>
    </citation>
    <scope>NUCLEOTIDE SEQUENCE [LARGE SCALE GENOMIC DNA]</scope>
    <source>
        <strain evidence="2">cv. PAL-ZL1</strain>
    </source>
</reference>